<dbReference type="PANTHER" id="PTHR10335:SF23">
    <property type="entry name" value="OB FOLD-CONTAINING PROTEIN, NUCLEIC ACID BINDING"/>
    <property type="match status" value="1"/>
</dbReference>
<evidence type="ECO:0000313" key="3">
    <source>
        <dbReference type="EMBL" id="OQE29532.1"/>
    </source>
</evidence>
<feature type="compositionally biased region" description="Basic residues" evidence="1">
    <location>
        <begin position="500"/>
        <end position="510"/>
    </location>
</feature>
<proteinExistence type="predicted"/>
<reference evidence="4" key="1">
    <citation type="journal article" date="2017" name="Nat. Microbiol.">
        <title>Global analysis of biosynthetic gene clusters reveals vast potential of secondary metabolite production in Penicillium species.</title>
        <authorList>
            <person name="Nielsen J.C."/>
            <person name="Grijseels S."/>
            <person name="Prigent S."/>
            <person name="Ji B."/>
            <person name="Dainat J."/>
            <person name="Nielsen K.F."/>
            <person name="Frisvad J.C."/>
            <person name="Workman M."/>
            <person name="Nielsen J."/>
        </authorList>
    </citation>
    <scope>NUCLEOTIDE SEQUENCE [LARGE SCALE GENOMIC DNA]</scope>
    <source>
        <strain evidence="4">IBT 24891</strain>
    </source>
</reference>
<evidence type="ECO:0000313" key="4">
    <source>
        <dbReference type="Proteomes" id="UP000191285"/>
    </source>
</evidence>
<dbReference type="InterPro" id="IPR018812">
    <property type="entry name" value="SAK_HAD"/>
</dbReference>
<feature type="region of interest" description="Disordered" evidence="1">
    <location>
        <begin position="440"/>
        <end position="562"/>
    </location>
</feature>
<sequence>MRSAKSVVSEKLARIGTAAKMSTTQRQPPYTVTALKRWSVGTNTPPAVSQIRSIHVYDFDNTLFLSPLPNPQIWNGQTIGLLQTEESFANGGWWHDPNLLSATGKGMDTEEPRGWNGWWNENILRLVQLSMEQKDALTILLTGRGETRFSEIIKRMVASKNLDFDMIGLKPEVGPSGQKFSSTAAFKQKFLEDVILTYEQAEDIRVYEDRPKHVKMFRDYFERMNTGFQTNEAPISRKPINSEVIHVAEGTTYLEPGAEVAEVQRMINSHHLALRSPGLKNNRSSMAGFRIKKTVLYTGYLISKDDQIRLVQEVLGPILPQGLADSKDLKYTANNIMIAPRPASRQILDRIGGMGRKLKWQVTGTANFENKVWAARVQPIPPNSQIHSENAVPLVVLACRKPARPVDASYIQNWHPVPAEMALTFETEIGEKEVLSVEETNSNGWGNSYGKNNKKRSRQQYDDGSYSQAGQYGGFDGQSQDQPQGYHSSHYHYHDGPRRGSQRGRGRGNQRSRGNTGRGGRGRGRGGAGPSNPYYKSLDDSTGGYDNSYSGGNQTGGYPMDY</sequence>
<dbReference type="GO" id="GO:1990259">
    <property type="term" value="F:histone H2AQ104 methyltransferase activity"/>
    <property type="evidence" value="ECO:0007669"/>
    <property type="project" value="TreeGrafter"/>
</dbReference>
<evidence type="ECO:0000259" key="2">
    <source>
        <dbReference type="Pfam" id="PF10307"/>
    </source>
</evidence>
<feature type="compositionally biased region" description="Polar residues" evidence="1">
    <location>
        <begin position="440"/>
        <end position="451"/>
    </location>
</feature>
<protein>
    <recommendedName>
        <fullName evidence="2">Swiss Army Knife RNA repair protein HAD domain-containing protein</fullName>
    </recommendedName>
</protein>
<accession>A0A1V6TT14</accession>
<gene>
    <name evidence="3" type="ORF">PENSTE_c002G00333</name>
</gene>
<dbReference type="GO" id="GO:0008649">
    <property type="term" value="F:rRNA methyltransferase activity"/>
    <property type="evidence" value="ECO:0007669"/>
    <property type="project" value="TreeGrafter"/>
</dbReference>
<dbReference type="AlphaFoldDB" id="A0A1V6TT14"/>
<dbReference type="Pfam" id="PF10307">
    <property type="entry name" value="HAD_SAK_1"/>
    <property type="match status" value="1"/>
</dbReference>
<organism evidence="3 4">
    <name type="scientific">Penicillium steckii</name>
    <dbReference type="NCBI Taxonomy" id="303698"/>
    <lineage>
        <taxon>Eukaryota</taxon>
        <taxon>Fungi</taxon>
        <taxon>Dikarya</taxon>
        <taxon>Ascomycota</taxon>
        <taxon>Pezizomycotina</taxon>
        <taxon>Eurotiomycetes</taxon>
        <taxon>Eurotiomycetidae</taxon>
        <taxon>Eurotiales</taxon>
        <taxon>Aspergillaceae</taxon>
        <taxon>Penicillium</taxon>
    </lineage>
</organism>
<keyword evidence="4" id="KW-1185">Reference proteome</keyword>
<dbReference type="GO" id="GO:0003723">
    <property type="term" value="F:RNA binding"/>
    <property type="evidence" value="ECO:0007669"/>
    <property type="project" value="TreeGrafter"/>
</dbReference>
<comment type="caution">
    <text evidence="3">The sequence shown here is derived from an EMBL/GenBank/DDBJ whole genome shotgun (WGS) entry which is preliminary data.</text>
</comment>
<dbReference type="Proteomes" id="UP000191285">
    <property type="component" value="Unassembled WGS sequence"/>
</dbReference>
<dbReference type="PANTHER" id="PTHR10335">
    <property type="entry name" value="RRNA 2-O-METHYLTRANSFERASE FIBRILLARIN"/>
    <property type="match status" value="1"/>
</dbReference>
<evidence type="ECO:0000256" key="1">
    <source>
        <dbReference type="SAM" id="MobiDB-lite"/>
    </source>
</evidence>
<dbReference type="EMBL" id="MLKD01000002">
    <property type="protein sequence ID" value="OQE29532.1"/>
    <property type="molecule type" value="Genomic_DNA"/>
</dbReference>
<name>A0A1V6TT14_9EURO</name>
<dbReference type="GO" id="GO:0000494">
    <property type="term" value="P:box C/D sno(s)RNA 3'-end processing"/>
    <property type="evidence" value="ECO:0007669"/>
    <property type="project" value="TreeGrafter"/>
</dbReference>
<dbReference type="OrthoDB" id="5596992at2759"/>
<dbReference type="GO" id="GO:0031428">
    <property type="term" value="C:box C/D methylation guide snoRNP complex"/>
    <property type="evidence" value="ECO:0007669"/>
    <property type="project" value="TreeGrafter"/>
</dbReference>
<dbReference type="GO" id="GO:0032040">
    <property type="term" value="C:small-subunit processome"/>
    <property type="evidence" value="ECO:0007669"/>
    <property type="project" value="TreeGrafter"/>
</dbReference>
<feature type="domain" description="Swiss Army Knife RNA repair protein HAD" evidence="2">
    <location>
        <begin position="66"/>
        <end position="270"/>
    </location>
</feature>